<gene>
    <name evidence="1" type="ORF">C8A01DRAFT_33573</name>
</gene>
<accession>A0AAN6STU9</accession>
<comment type="caution">
    <text evidence="1">The sequence shown here is derived from an EMBL/GenBank/DDBJ whole genome shotgun (WGS) entry which is preliminary data.</text>
</comment>
<proteinExistence type="predicted"/>
<reference evidence="2" key="1">
    <citation type="journal article" date="2023" name="Mol. Phylogenet. Evol.">
        <title>Genome-scale phylogeny and comparative genomics of the fungal order Sordariales.</title>
        <authorList>
            <person name="Hensen N."/>
            <person name="Bonometti L."/>
            <person name="Westerberg I."/>
            <person name="Brannstrom I.O."/>
            <person name="Guillou S."/>
            <person name="Cros-Aarteil S."/>
            <person name="Calhoun S."/>
            <person name="Haridas S."/>
            <person name="Kuo A."/>
            <person name="Mondo S."/>
            <person name="Pangilinan J."/>
            <person name="Riley R."/>
            <person name="LaButti K."/>
            <person name="Andreopoulos B."/>
            <person name="Lipzen A."/>
            <person name="Chen C."/>
            <person name="Yan M."/>
            <person name="Daum C."/>
            <person name="Ng V."/>
            <person name="Clum A."/>
            <person name="Steindorff A."/>
            <person name="Ohm R.A."/>
            <person name="Martin F."/>
            <person name="Silar P."/>
            <person name="Natvig D.O."/>
            <person name="Lalanne C."/>
            <person name="Gautier V."/>
            <person name="Ament-Velasquez S.L."/>
            <person name="Kruys A."/>
            <person name="Hutchinson M.I."/>
            <person name="Powell A.J."/>
            <person name="Barry K."/>
            <person name="Miller A.N."/>
            <person name="Grigoriev I.V."/>
            <person name="Debuchy R."/>
            <person name="Gladieux P."/>
            <person name="Hiltunen Thoren M."/>
            <person name="Johannesson H."/>
        </authorList>
    </citation>
    <scope>NUCLEOTIDE SEQUENCE [LARGE SCALE GENOMIC DNA]</scope>
    <source>
        <strain evidence="2">CBS 284.82</strain>
    </source>
</reference>
<name>A0AAN6STU9_9PEZI</name>
<dbReference type="EMBL" id="MU854342">
    <property type="protein sequence ID" value="KAK4042367.1"/>
    <property type="molecule type" value="Genomic_DNA"/>
</dbReference>
<evidence type="ECO:0000313" key="2">
    <source>
        <dbReference type="Proteomes" id="UP001303115"/>
    </source>
</evidence>
<organism evidence="1 2">
    <name type="scientific">Parachaetomium inaequale</name>
    <dbReference type="NCBI Taxonomy" id="2588326"/>
    <lineage>
        <taxon>Eukaryota</taxon>
        <taxon>Fungi</taxon>
        <taxon>Dikarya</taxon>
        <taxon>Ascomycota</taxon>
        <taxon>Pezizomycotina</taxon>
        <taxon>Sordariomycetes</taxon>
        <taxon>Sordariomycetidae</taxon>
        <taxon>Sordariales</taxon>
        <taxon>Chaetomiaceae</taxon>
        <taxon>Parachaetomium</taxon>
    </lineage>
</organism>
<dbReference type="Proteomes" id="UP001303115">
    <property type="component" value="Unassembled WGS sequence"/>
</dbReference>
<evidence type="ECO:0000313" key="1">
    <source>
        <dbReference type="EMBL" id="KAK4042367.1"/>
    </source>
</evidence>
<sequence>MSLQTMPTEVVLLILGAANSRSNLRSLAATSHHAIFQTEEAALIYQALAEALALADTDHLCPSSPSYDQQVRDAVSTYGVSLCGHNHSTPRRLALDYVLSLVRTFQDTTSAAETCYSRLPIFMPSPSPSPIEGCQAQCTLSALYRRNLAVLLFGERPVAMYLMLVVTPRLAHRPPPDPSFPPVVDTQSILDALFNLWSRGGAS</sequence>
<dbReference type="AlphaFoldDB" id="A0AAN6STU9"/>
<keyword evidence="2" id="KW-1185">Reference proteome</keyword>
<protein>
    <submittedName>
        <fullName evidence="1">Uncharacterized protein</fullName>
    </submittedName>
</protein>